<reference evidence="2" key="2">
    <citation type="journal article" date="2015" name="Fish Shellfish Immunol.">
        <title>Early steps in the European eel (Anguilla anguilla)-Vibrio vulnificus interaction in the gills: Role of the RtxA13 toxin.</title>
        <authorList>
            <person name="Callol A."/>
            <person name="Pajuelo D."/>
            <person name="Ebbesson L."/>
            <person name="Teles M."/>
            <person name="MacKenzie S."/>
            <person name="Amaro C."/>
        </authorList>
    </citation>
    <scope>NUCLEOTIDE SEQUENCE</scope>
</reference>
<protein>
    <submittedName>
        <fullName evidence="2">Uncharacterized protein</fullName>
    </submittedName>
</protein>
<accession>A0A0E9TFQ8</accession>
<dbReference type="EMBL" id="GBXM01056300">
    <property type="protein sequence ID" value="JAH52277.1"/>
    <property type="molecule type" value="Transcribed_RNA"/>
</dbReference>
<reference evidence="2" key="1">
    <citation type="submission" date="2014-11" db="EMBL/GenBank/DDBJ databases">
        <authorList>
            <person name="Amaro Gonzalez C."/>
        </authorList>
    </citation>
    <scope>NUCLEOTIDE SEQUENCE</scope>
</reference>
<feature type="region of interest" description="Disordered" evidence="1">
    <location>
        <begin position="1"/>
        <end position="28"/>
    </location>
</feature>
<sequence length="28" mass="3105">MGRSQFLQAELSPGHQAELCSPSRPYTL</sequence>
<organism evidence="2">
    <name type="scientific">Anguilla anguilla</name>
    <name type="common">European freshwater eel</name>
    <name type="synonym">Muraena anguilla</name>
    <dbReference type="NCBI Taxonomy" id="7936"/>
    <lineage>
        <taxon>Eukaryota</taxon>
        <taxon>Metazoa</taxon>
        <taxon>Chordata</taxon>
        <taxon>Craniata</taxon>
        <taxon>Vertebrata</taxon>
        <taxon>Euteleostomi</taxon>
        <taxon>Actinopterygii</taxon>
        <taxon>Neopterygii</taxon>
        <taxon>Teleostei</taxon>
        <taxon>Anguilliformes</taxon>
        <taxon>Anguillidae</taxon>
        <taxon>Anguilla</taxon>
    </lineage>
</organism>
<proteinExistence type="predicted"/>
<dbReference type="AlphaFoldDB" id="A0A0E9TFQ8"/>
<name>A0A0E9TFQ8_ANGAN</name>
<evidence type="ECO:0000256" key="1">
    <source>
        <dbReference type="SAM" id="MobiDB-lite"/>
    </source>
</evidence>
<evidence type="ECO:0000313" key="2">
    <source>
        <dbReference type="EMBL" id="JAH52277.1"/>
    </source>
</evidence>